<dbReference type="KEGG" id="pswu:SY83_03745"/>
<keyword evidence="3" id="KW-1185">Reference proteome</keyword>
<evidence type="ECO:0000256" key="1">
    <source>
        <dbReference type="SAM" id="SignalP"/>
    </source>
</evidence>
<dbReference type="PATRIC" id="fig|1178515.4.peg.743"/>
<feature type="signal peptide" evidence="1">
    <location>
        <begin position="1"/>
        <end position="24"/>
    </location>
</feature>
<dbReference type="AlphaFoldDB" id="A0A172TES1"/>
<dbReference type="OrthoDB" id="2606594at2"/>
<dbReference type="STRING" id="1178515.SY83_03745"/>
<organism evidence="2 3">
    <name type="scientific">Paenibacillus swuensis</name>
    <dbReference type="NCBI Taxonomy" id="1178515"/>
    <lineage>
        <taxon>Bacteria</taxon>
        <taxon>Bacillati</taxon>
        <taxon>Bacillota</taxon>
        <taxon>Bacilli</taxon>
        <taxon>Bacillales</taxon>
        <taxon>Paenibacillaceae</taxon>
        <taxon>Paenibacillus</taxon>
    </lineage>
</organism>
<dbReference type="PROSITE" id="PS51257">
    <property type="entry name" value="PROKAR_LIPOPROTEIN"/>
    <property type="match status" value="1"/>
</dbReference>
<evidence type="ECO:0000313" key="3">
    <source>
        <dbReference type="Proteomes" id="UP000076927"/>
    </source>
</evidence>
<accession>A0A172TES1</accession>
<dbReference type="EMBL" id="CP011388">
    <property type="protein sequence ID" value="ANE45565.1"/>
    <property type="molecule type" value="Genomic_DNA"/>
</dbReference>
<dbReference type="RefSeq" id="WP_068604364.1">
    <property type="nucleotide sequence ID" value="NZ_CP011388.1"/>
</dbReference>
<reference evidence="2 3" key="1">
    <citation type="submission" date="2015-01" db="EMBL/GenBank/DDBJ databases">
        <title>Paenibacillus swuensis/DY6/whole genome sequencing.</title>
        <authorList>
            <person name="Kim M.K."/>
            <person name="Srinivasan S."/>
            <person name="Lee J.-J."/>
        </authorList>
    </citation>
    <scope>NUCLEOTIDE SEQUENCE [LARGE SCALE GENOMIC DNA]</scope>
    <source>
        <strain evidence="2 3">DY6</strain>
    </source>
</reference>
<proteinExistence type="predicted"/>
<sequence length="211" mass="24143">MNTKKLVYSVVVSMTMTLVISACTQEKKPEKPVTPVVQNSDTTKSITVFQQGIQTYDGTEYLKGPEGTATFRKALLLPYGFYMPEGIEEYKLKDGTEWGSENQRNLFSLFEQGQVPYKPNVQKESLAKYKEYKGTESNNGISYDYFEFTHEGRSLLIRLRYPEQDQETMLPVFLGMMNSIRFVTDSGKAQTSQKPVLEAAWKLGFSRLYDQ</sequence>
<feature type="chain" id="PRO_5008000697" description="Lipoprotein" evidence="1">
    <location>
        <begin position="25"/>
        <end position="211"/>
    </location>
</feature>
<evidence type="ECO:0008006" key="4">
    <source>
        <dbReference type="Google" id="ProtNLM"/>
    </source>
</evidence>
<evidence type="ECO:0000313" key="2">
    <source>
        <dbReference type="EMBL" id="ANE45565.1"/>
    </source>
</evidence>
<protein>
    <recommendedName>
        <fullName evidence="4">Lipoprotein</fullName>
    </recommendedName>
</protein>
<gene>
    <name evidence="2" type="ORF">SY83_03745</name>
</gene>
<dbReference type="Proteomes" id="UP000076927">
    <property type="component" value="Chromosome"/>
</dbReference>
<name>A0A172TES1_9BACL</name>
<keyword evidence="1" id="KW-0732">Signal</keyword>